<gene>
    <name evidence="8" type="ORF">ABU178_12515</name>
</gene>
<keyword evidence="5 6" id="KW-0472">Membrane</keyword>
<reference evidence="8 9" key="1">
    <citation type="submission" date="2024-08" db="EMBL/GenBank/DDBJ databases">
        <title>Pantoea ronii - a newly identified human opportunistic pathogen.</title>
        <authorList>
            <person name="Keidar-Friedman D."/>
            <person name="Sorek N."/>
            <person name="Leshin-Carmel D."/>
            <person name="Tsur A."/>
            <person name="Amsalem M."/>
            <person name="Tolkach D."/>
            <person name="Brosh-Nissimov T."/>
        </authorList>
    </citation>
    <scope>NUCLEOTIDE SEQUENCE [LARGE SCALE GENOMIC DNA]</scope>
    <source>
        <strain evidence="8 9">AA23256</strain>
    </source>
</reference>
<comment type="similarity">
    <text evidence="2">Belongs to the GtrA family.</text>
</comment>
<evidence type="ECO:0000313" key="8">
    <source>
        <dbReference type="EMBL" id="MFH8134990.1"/>
    </source>
</evidence>
<feature type="transmembrane region" description="Helical" evidence="6">
    <location>
        <begin position="69"/>
        <end position="92"/>
    </location>
</feature>
<sequence>MNIFLFAVIGAIGFIVDSSMLYLLKHSFGFYFARLISFICAVMVTWFFNRVLTFRGRKSGCSKRQEFFLYFKFMLIGGSINYFSYALSISFISVTRSYPVLAVAIGSFAGLTVNYLTSKYCVYKFN</sequence>
<organism evidence="8 9">
    <name type="scientific">Pantoea osteomyelitidis</name>
    <dbReference type="NCBI Taxonomy" id="3230026"/>
    <lineage>
        <taxon>Bacteria</taxon>
        <taxon>Pseudomonadati</taxon>
        <taxon>Pseudomonadota</taxon>
        <taxon>Gammaproteobacteria</taxon>
        <taxon>Enterobacterales</taxon>
        <taxon>Erwiniaceae</taxon>
        <taxon>Pantoea</taxon>
    </lineage>
</organism>
<dbReference type="InterPro" id="IPR051401">
    <property type="entry name" value="GtrA_CellWall_Glycosyl"/>
</dbReference>
<keyword evidence="4 6" id="KW-1133">Transmembrane helix</keyword>
<evidence type="ECO:0000256" key="5">
    <source>
        <dbReference type="ARBA" id="ARBA00023136"/>
    </source>
</evidence>
<dbReference type="PANTHER" id="PTHR38459">
    <property type="entry name" value="PROPHAGE BACTOPRENOL-LINKED GLUCOSE TRANSLOCASE HOMOLOG"/>
    <property type="match status" value="1"/>
</dbReference>
<dbReference type="PANTHER" id="PTHR38459:SF1">
    <property type="entry name" value="PROPHAGE BACTOPRENOL-LINKED GLUCOSE TRANSLOCASE HOMOLOG"/>
    <property type="match status" value="1"/>
</dbReference>
<protein>
    <submittedName>
        <fullName evidence="8">GtrA family protein</fullName>
    </submittedName>
</protein>
<feature type="transmembrane region" description="Helical" evidence="6">
    <location>
        <begin position="98"/>
        <end position="117"/>
    </location>
</feature>
<dbReference type="Pfam" id="PF04138">
    <property type="entry name" value="GtrA_DPMS_TM"/>
    <property type="match status" value="1"/>
</dbReference>
<dbReference type="Proteomes" id="UP001611251">
    <property type="component" value="Unassembled WGS sequence"/>
</dbReference>
<dbReference type="InterPro" id="IPR007267">
    <property type="entry name" value="GtrA_DPMS_TM"/>
</dbReference>
<name>A0ABW7PYZ8_9GAMM</name>
<accession>A0ABW7PYZ8</accession>
<dbReference type="RefSeq" id="WP_397215262.1">
    <property type="nucleotide sequence ID" value="NZ_JBGFSN010000004.1"/>
</dbReference>
<proteinExistence type="inferred from homology"/>
<comment type="subcellular location">
    <subcellularLocation>
        <location evidence="1">Membrane</location>
        <topology evidence="1">Multi-pass membrane protein</topology>
    </subcellularLocation>
</comment>
<feature type="domain" description="GtrA/DPMS transmembrane" evidence="7">
    <location>
        <begin position="6"/>
        <end position="122"/>
    </location>
</feature>
<evidence type="ECO:0000256" key="6">
    <source>
        <dbReference type="SAM" id="Phobius"/>
    </source>
</evidence>
<keyword evidence="9" id="KW-1185">Reference proteome</keyword>
<evidence type="ECO:0000256" key="3">
    <source>
        <dbReference type="ARBA" id="ARBA00022692"/>
    </source>
</evidence>
<evidence type="ECO:0000259" key="7">
    <source>
        <dbReference type="Pfam" id="PF04138"/>
    </source>
</evidence>
<evidence type="ECO:0000256" key="1">
    <source>
        <dbReference type="ARBA" id="ARBA00004141"/>
    </source>
</evidence>
<keyword evidence="3 6" id="KW-0812">Transmembrane</keyword>
<comment type="caution">
    <text evidence="8">The sequence shown here is derived from an EMBL/GenBank/DDBJ whole genome shotgun (WGS) entry which is preliminary data.</text>
</comment>
<feature type="transmembrane region" description="Helical" evidence="6">
    <location>
        <begin position="28"/>
        <end position="48"/>
    </location>
</feature>
<dbReference type="EMBL" id="JBGFSN010000004">
    <property type="protein sequence ID" value="MFH8134990.1"/>
    <property type="molecule type" value="Genomic_DNA"/>
</dbReference>
<evidence type="ECO:0000313" key="9">
    <source>
        <dbReference type="Proteomes" id="UP001611251"/>
    </source>
</evidence>
<evidence type="ECO:0000256" key="2">
    <source>
        <dbReference type="ARBA" id="ARBA00009399"/>
    </source>
</evidence>
<evidence type="ECO:0000256" key="4">
    <source>
        <dbReference type="ARBA" id="ARBA00022989"/>
    </source>
</evidence>